<proteinExistence type="predicted"/>
<keyword evidence="1" id="KW-0812">Transmembrane</keyword>
<accession>A0A6L2MTW4</accession>
<name>A0A6L2MTW4_TANCI</name>
<keyword evidence="1" id="KW-0472">Membrane</keyword>
<evidence type="ECO:0000256" key="1">
    <source>
        <dbReference type="SAM" id="Phobius"/>
    </source>
</evidence>
<reference evidence="2" key="1">
    <citation type="journal article" date="2019" name="Sci. Rep.">
        <title>Draft genome of Tanacetum cinerariifolium, the natural source of mosquito coil.</title>
        <authorList>
            <person name="Yamashiro T."/>
            <person name="Shiraishi A."/>
            <person name="Satake H."/>
            <person name="Nakayama K."/>
        </authorList>
    </citation>
    <scope>NUCLEOTIDE SEQUENCE</scope>
</reference>
<dbReference type="EMBL" id="BKCJ010007135">
    <property type="protein sequence ID" value="GEU75714.1"/>
    <property type="molecule type" value="Genomic_DNA"/>
</dbReference>
<keyword evidence="1" id="KW-1133">Transmembrane helix</keyword>
<feature type="transmembrane region" description="Helical" evidence="1">
    <location>
        <begin position="70"/>
        <end position="89"/>
    </location>
</feature>
<gene>
    <name evidence="2" type="ORF">Tci_047692</name>
</gene>
<organism evidence="2">
    <name type="scientific">Tanacetum cinerariifolium</name>
    <name type="common">Dalmatian daisy</name>
    <name type="synonym">Chrysanthemum cinerariifolium</name>
    <dbReference type="NCBI Taxonomy" id="118510"/>
    <lineage>
        <taxon>Eukaryota</taxon>
        <taxon>Viridiplantae</taxon>
        <taxon>Streptophyta</taxon>
        <taxon>Embryophyta</taxon>
        <taxon>Tracheophyta</taxon>
        <taxon>Spermatophyta</taxon>
        <taxon>Magnoliopsida</taxon>
        <taxon>eudicotyledons</taxon>
        <taxon>Gunneridae</taxon>
        <taxon>Pentapetalae</taxon>
        <taxon>asterids</taxon>
        <taxon>campanulids</taxon>
        <taxon>Asterales</taxon>
        <taxon>Asteraceae</taxon>
        <taxon>Asteroideae</taxon>
        <taxon>Anthemideae</taxon>
        <taxon>Anthemidinae</taxon>
        <taxon>Tanacetum</taxon>
    </lineage>
</organism>
<sequence length="104" mass="12616">MEVDIDNMTMNEYLMYTAKHRDLNYFCGMNFNTITMNEYMDLKYEDVFARICIFKKRGMQFKNIQSLKRILMMISIIDYLLYTLVFKLFNHVPNLIPYPIMVVK</sequence>
<dbReference type="AlphaFoldDB" id="A0A6L2MTW4"/>
<protein>
    <submittedName>
        <fullName evidence="2">Uncharacterized protein</fullName>
    </submittedName>
</protein>
<evidence type="ECO:0000313" key="2">
    <source>
        <dbReference type="EMBL" id="GEU75714.1"/>
    </source>
</evidence>
<comment type="caution">
    <text evidence="2">The sequence shown here is derived from an EMBL/GenBank/DDBJ whole genome shotgun (WGS) entry which is preliminary data.</text>
</comment>